<dbReference type="EMBL" id="JBHRXX010000001">
    <property type="protein sequence ID" value="MFC3682502.1"/>
    <property type="molecule type" value="Genomic_DNA"/>
</dbReference>
<keyword evidence="5 7" id="KW-1133">Transmembrane helix</keyword>
<dbReference type="Proteomes" id="UP001595729">
    <property type="component" value="Unassembled WGS sequence"/>
</dbReference>
<dbReference type="InterPro" id="IPR036259">
    <property type="entry name" value="MFS_trans_sf"/>
</dbReference>
<feature type="transmembrane region" description="Helical" evidence="7">
    <location>
        <begin position="86"/>
        <end position="105"/>
    </location>
</feature>
<feature type="transmembrane region" description="Helical" evidence="7">
    <location>
        <begin position="177"/>
        <end position="194"/>
    </location>
</feature>
<feature type="transmembrane region" description="Helical" evidence="7">
    <location>
        <begin position="111"/>
        <end position="134"/>
    </location>
</feature>
<evidence type="ECO:0000256" key="7">
    <source>
        <dbReference type="SAM" id="Phobius"/>
    </source>
</evidence>
<feature type="transmembrane region" description="Helical" evidence="7">
    <location>
        <begin position="234"/>
        <end position="255"/>
    </location>
</feature>
<feature type="transmembrane region" description="Helical" evidence="7">
    <location>
        <begin position="299"/>
        <end position="316"/>
    </location>
</feature>
<reference evidence="10" key="1">
    <citation type="journal article" date="2019" name="Int. J. Syst. Evol. Microbiol.">
        <title>The Global Catalogue of Microorganisms (GCM) 10K type strain sequencing project: providing services to taxonomists for standard genome sequencing and annotation.</title>
        <authorList>
            <consortium name="The Broad Institute Genomics Platform"/>
            <consortium name="The Broad Institute Genome Sequencing Center for Infectious Disease"/>
            <person name="Wu L."/>
            <person name="Ma J."/>
        </authorList>
    </citation>
    <scope>NUCLEOTIDE SEQUENCE [LARGE SCALE GENOMIC DNA]</scope>
    <source>
        <strain evidence="10">KCTC 42501</strain>
    </source>
</reference>
<evidence type="ECO:0000256" key="2">
    <source>
        <dbReference type="ARBA" id="ARBA00008335"/>
    </source>
</evidence>
<feature type="transmembrane region" description="Helical" evidence="7">
    <location>
        <begin position="388"/>
        <end position="408"/>
    </location>
</feature>
<organism evidence="9 10">
    <name type="scientific">Hydrogenophaga luteola</name>
    <dbReference type="NCBI Taxonomy" id="1591122"/>
    <lineage>
        <taxon>Bacteria</taxon>
        <taxon>Pseudomonadati</taxon>
        <taxon>Pseudomonadota</taxon>
        <taxon>Betaproteobacteria</taxon>
        <taxon>Burkholderiales</taxon>
        <taxon>Comamonadaceae</taxon>
        <taxon>Hydrogenophaga</taxon>
    </lineage>
</organism>
<feature type="transmembrane region" description="Helical" evidence="7">
    <location>
        <begin position="358"/>
        <end position="376"/>
    </location>
</feature>
<protein>
    <submittedName>
        <fullName evidence="9">MFS transporter</fullName>
    </submittedName>
</protein>
<name>A0ABV7VZA4_9BURK</name>
<evidence type="ECO:0000256" key="5">
    <source>
        <dbReference type="ARBA" id="ARBA00022989"/>
    </source>
</evidence>
<feature type="transmembrane region" description="Helical" evidence="7">
    <location>
        <begin position="59"/>
        <end position="79"/>
    </location>
</feature>
<evidence type="ECO:0000256" key="1">
    <source>
        <dbReference type="ARBA" id="ARBA00004127"/>
    </source>
</evidence>
<evidence type="ECO:0000313" key="9">
    <source>
        <dbReference type="EMBL" id="MFC3682502.1"/>
    </source>
</evidence>
<dbReference type="PROSITE" id="PS50850">
    <property type="entry name" value="MFS"/>
    <property type="match status" value="1"/>
</dbReference>
<sequence length="412" mass="44376">MNAVASALSAPLKTLRGLPYVAWIILYCALTWGIFGALLGAVTPNLRAQMGVSFQQMGWLMAIWSAGGAVGSLLGGAIAKRFPPRRLLRAYTAAVVVALGGVLLAPSFGWLAFFMVTIATFETALFTVGHGLLAELSDEPEQRARIISLVDVGYSLGTMFSPLMAAAVLAANPSWRGPYVVFGFMALVMLLMTLQRRYLRTVAFRSDHAHAEATGQVRQPLDYGGLLRQPVVRWVLFAGVCSGLCEWGQYFWFVSFATEALGESDQVARMALGFLMAGMVTGRVWQAFVHSRWSMEQKIQGLGALAALAITGVWLSPADAPFVWLALCNYFTGLGVSVGFPILLGIALRGFPQEAPRLSALLMISFTVGAQIAALLMGELAEHFGLRAAYAVLVAAALSFFGAAWVLARQRR</sequence>
<dbReference type="Gene3D" id="1.20.1250.20">
    <property type="entry name" value="MFS general substrate transporter like domains"/>
    <property type="match status" value="2"/>
</dbReference>
<feature type="transmembrane region" description="Helical" evidence="7">
    <location>
        <begin position="146"/>
        <end position="171"/>
    </location>
</feature>
<proteinExistence type="inferred from homology"/>
<comment type="subcellular location">
    <subcellularLocation>
        <location evidence="1">Endomembrane system</location>
        <topology evidence="1">Multi-pass membrane protein</topology>
    </subcellularLocation>
</comment>
<dbReference type="InterPro" id="IPR051788">
    <property type="entry name" value="MFS_Transporter"/>
</dbReference>
<feature type="transmembrane region" description="Helical" evidence="7">
    <location>
        <begin position="267"/>
        <end position="287"/>
    </location>
</feature>
<comment type="caution">
    <text evidence="9">The sequence shown here is derived from an EMBL/GenBank/DDBJ whole genome shotgun (WGS) entry which is preliminary data.</text>
</comment>
<evidence type="ECO:0000256" key="4">
    <source>
        <dbReference type="ARBA" id="ARBA00022692"/>
    </source>
</evidence>
<evidence type="ECO:0000313" key="10">
    <source>
        <dbReference type="Proteomes" id="UP001595729"/>
    </source>
</evidence>
<evidence type="ECO:0000256" key="6">
    <source>
        <dbReference type="ARBA" id="ARBA00023136"/>
    </source>
</evidence>
<dbReference type="PANTHER" id="PTHR23514:SF3">
    <property type="entry name" value="BYPASS OF STOP CODON PROTEIN 6"/>
    <property type="match status" value="1"/>
</dbReference>
<dbReference type="InterPro" id="IPR011701">
    <property type="entry name" value="MFS"/>
</dbReference>
<dbReference type="PANTHER" id="PTHR23514">
    <property type="entry name" value="BYPASS OF STOP CODON PROTEIN 6"/>
    <property type="match status" value="1"/>
</dbReference>
<gene>
    <name evidence="9" type="ORF">ACFOPI_02785</name>
</gene>
<dbReference type="InterPro" id="IPR020846">
    <property type="entry name" value="MFS_dom"/>
</dbReference>
<keyword evidence="10" id="KW-1185">Reference proteome</keyword>
<comment type="similarity">
    <text evidence="2">Belongs to the major facilitator superfamily.</text>
</comment>
<dbReference type="Pfam" id="PF07690">
    <property type="entry name" value="MFS_1"/>
    <property type="match status" value="1"/>
</dbReference>
<evidence type="ECO:0000256" key="3">
    <source>
        <dbReference type="ARBA" id="ARBA00022448"/>
    </source>
</evidence>
<evidence type="ECO:0000259" key="8">
    <source>
        <dbReference type="PROSITE" id="PS50850"/>
    </source>
</evidence>
<feature type="domain" description="Major facilitator superfamily (MFS) profile" evidence="8">
    <location>
        <begin position="21"/>
        <end position="412"/>
    </location>
</feature>
<feature type="transmembrane region" description="Helical" evidence="7">
    <location>
        <begin position="322"/>
        <end position="346"/>
    </location>
</feature>
<keyword evidence="4 7" id="KW-0812">Transmembrane</keyword>
<keyword evidence="6 7" id="KW-0472">Membrane</keyword>
<dbReference type="SUPFAM" id="SSF103473">
    <property type="entry name" value="MFS general substrate transporter"/>
    <property type="match status" value="1"/>
</dbReference>
<feature type="transmembrane region" description="Helical" evidence="7">
    <location>
        <begin position="20"/>
        <end position="39"/>
    </location>
</feature>
<dbReference type="RefSeq" id="WP_382170504.1">
    <property type="nucleotide sequence ID" value="NZ_JBHRXX010000001.1"/>
</dbReference>
<accession>A0ABV7VZA4</accession>
<keyword evidence="3" id="KW-0813">Transport</keyword>